<evidence type="ECO:0000313" key="2">
    <source>
        <dbReference type="EMBL" id="TKC90883.1"/>
    </source>
</evidence>
<protein>
    <submittedName>
        <fullName evidence="2">DUF1120 domain-containing protein</fullName>
    </submittedName>
</protein>
<proteinExistence type="predicted"/>
<feature type="chain" id="PRO_5020821698" evidence="1">
    <location>
        <begin position="29"/>
        <end position="231"/>
    </location>
</feature>
<dbReference type="OrthoDB" id="8584040at2"/>
<comment type="caution">
    <text evidence="2">The sequence shown here is derived from an EMBL/GenBank/DDBJ whole genome shotgun (WGS) entry which is preliminary data.</text>
</comment>
<dbReference type="AlphaFoldDB" id="A0A4U1IBC3"/>
<keyword evidence="3" id="KW-1185">Reference proteome</keyword>
<sequence>MKQTKLVKALAAATLGGALLVAGASAFAADTADLSVKGTIIPSACVPSFSGGGVADFGTIKTADLTANDYTKIGTKSVTLTVTCSTNKNVGFNVMDNSAASSLGADVLAALGTGSANNVYGLGSTTINGNAVKLGSYVLTVDSKPTVDGASYLFGWVVPGSGTTYNTSTARFIDGTGKIGYAATQADSYGVAGKVFVFPITVTAAINKGSALPLTGDVSLNGQATFNVNYW</sequence>
<reference evidence="2 3" key="1">
    <citation type="submission" date="2019-04" db="EMBL/GenBank/DDBJ databases">
        <title>Trinickia sp. 7GSK02, isolated from subtropical forest soil.</title>
        <authorList>
            <person name="Gao Z.-H."/>
            <person name="Qiu L.-H."/>
        </authorList>
    </citation>
    <scope>NUCLEOTIDE SEQUENCE [LARGE SCALE GENOMIC DNA]</scope>
    <source>
        <strain evidence="2 3">7GSK02</strain>
    </source>
</reference>
<accession>A0A4U1IBC3</accession>
<gene>
    <name evidence="2" type="ORF">FAZ69_05770</name>
</gene>
<keyword evidence="1" id="KW-0732">Signal</keyword>
<dbReference type="Proteomes" id="UP000305539">
    <property type="component" value="Unassembled WGS sequence"/>
</dbReference>
<dbReference type="Pfam" id="PF06551">
    <property type="entry name" value="DUF1120"/>
    <property type="match status" value="1"/>
</dbReference>
<dbReference type="InterPro" id="IPR010546">
    <property type="entry name" value="DUF1120"/>
</dbReference>
<dbReference type="RefSeq" id="WP_136892999.1">
    <property type="nucleotide sequence ID" value="NZ_SWJE01000003.1"/>
</dbReference>
<name>A0A4U1IBC3_9BURK</name>
<dbReference type="EMBL" id="SWJE01000003">
    <property type="protein sequence ID" value="TKC90883.1"/>
    <property type="molecule type" value="Genomic_DNA"/>
</dbReference>
<evidence type="ECO:0000313" key="3">
    <source>
        <dbReference type="Proteomes" id="UP000305539"/>
    </source>
</evidence>
<evidence type="ECO:0000256" key="1">
    <source>
        <dbReference type="SAM" id="SignalP"/>
    </source>
</evidence>
<feature type="signal peptide" evidence="1">
    <location>
        <begin position="1"/>
        <end position="28"/>
    </location>
</feature>
<organism evidence="2 3">
    <name type="scientific">Trinickia terrae</name>
    <dbReference type="NCBI Taxonomy" id="2571161"/>
    <lineage>
        <taxon>Bacteria</taxon>
        <taxon>Pseudomonadati</taxon>
        <taxon>Pseudomonadota</taxon>
        <taxon>Betaproteobacteria</taxon>
        <taxon>Burkholderiales</taxon>
        <taxon>Burkholderiaceae</taxon>
        <taxon>Trinickia</taxon>
    </lineage>
</organism>